<feature type="transmembrane region" description="Helical" evidence="4">
    <location>
        <begin position="182"/>
        <end position="205"/>
    </location>
</feature>
<proteinExistence type="inferred from homology"/>
<dbReference type="GO" id="GO:0016020">
    <property type="term" value="C:membrane"/>
    <property type="evidence" value="ECO:0007669"/>
    <property type="project" value="InterPro"/>
</dbReference>
<dbReference type="GO" id="GO:0007165">
    <property type="term" value="P:signal transduction"/>
    <property type="evidence" value="ECO:0007669"/>
    <property type="project" value="UniProtKB-KW"/>
</dbReference>
<feature type="domain" description="Methyl-accepting transducer" evidence="5">
    <location>
        <begin position="300"/>
        <end position="536"/>
    </location>
</feature>
<dbReference type="Proteomes" id="UP000199229">
    <property type="component" value="Unassembled WGS sequence"/>
</dbReference>
<protein>
    <submittedName>
        <fullName evidence="7">Methyl-accepting chemotaxis sensory transducer</fullName>
    </submittedName>
</protein>
<evidence type="ECO:0000256" key="3">
    <source>
        <dbReference type="PROSITE-ProRule" id="PRU00284"/>
    </source>
</evidence>
<dbReference type="OrthoDB" id="3289104at2"/>
<dbReference type="EMBL" id="FOPM01000007">
    <property type="protein sequence ID" value="SFG64268.1"/>
    <property type="molecule type" value="Genomic_DNA"/>
</dbReference>
<dbReference type="InterPro" id="IPR024478">
    <property type="entry name" value="HlyB_4HB_MCP"/>
</dbReference>
<dbReference type="Pfam" id="PF00672">
    <property type="entry name" value="HAMP"/>
    <property type="match status" value="1"/>
</dbReference>
<dbReference type="STRING" id="582675.SAMN05192565_10799"/>
<dbReference type="PANTHER" id="PTHR32089">
    <property type="entry name" value="METHYL-ACCEPTING CHEMOTAXIS PROTEIN MCPB"/>
    <property type="match status" value="1"/>
</dbReference>
<dbReference type="CDD" id="cd06225">
    <property type="entry name" value="HAMP"/>
    <property type="match status" value="1"/>
</dbReference>
<keyword evidence="1 3" id="KW-0807">Transducer</keyword>
<name>A0A1I2THB8_9HYPH</name>
<dbReference type="SUPFAM" id="SSF58104">
    <property type="entry name" value="Methyl-accepting chemotaxis protein (MCP) signaling domain"/>
    <property type="match status" value="1"/>
</dbReference>
<dbReference type="Pfam" id="PF12729">
    <property type="entry name" value="4HB_MCP_1"/>
    <property type="match status" value="1"/>
</dbReference>
<evidence type="ECO:0000256" key="2">
    <source>
        <dbReference type="ARBA" id="ARBA00029447"/>
    </source>
</evidence>
<evidence type="ECO:0000259" key="6">
    <source>
        <dbReference type="PROSITE" id="PS50885"/>
    </source>
</evidence>
<keyword evidence="8" id="KW-1185">Reference proteome</keyword>
<dbReference type="Pfam" id="PF00015">
    <property type="entry name" value="MCPsignal"/>
    <property type="match status" value="1"/>
</dbReference>
<keyword evidence="4" id="KW-1133">Transmembrane helix</keyword>
<accession>A0A1I2THB8</accession>
<dbReference type="SMART" id="SM00283">
    <property type="entry name" value="MA"/>
    <property type="match status" value="1"/>
</dbReference>
<reference evidence="8" key="1">
    <citation type="submission" date="2016-10" db="EMBL/GenBank/DDBJ databases">
        <authorList>
            <person name="Varghese N."/>
            <person name="Submissions S."/>
        </authorList>
    </citation>
    <scope>NUCLEOTIDE SEQUENCE [LARGE SCALE GENOMIC DNA]</scope>
    <source>
        <strain evidence="8">Gh-105</strain>
    </source>
</reference>
<organism evidence="7 8">
    <name type="scientific">Methylobacterium gossipiicola</name>
    <dbReference type="NCBI Taxonomy" id="582675"/>
    <lineage>
        <taxon>Bacteria</taxon>
        <taxon>Pseudomonadati</taxon>
        <taxon>Pseudomonadota</taxon>
        <taxon>Alphaproteobacteria</taxon>
        <taxon>Hyphomicrobiales</taxon>
        <taxon>Methylobacteriaceae</taxon>
        <taxon>Methylobacterium</taxon>
    </lineage>
</organism>
<gene>
    <name evidence="7" type="ORF">SAMN05192565_10799</name>
</gene>
<dbReference type="SMART" id="SM00304">
    <property type="entry name" value="HAMP"/>
    <property type="match status" value="1"/>
</dbReference>
<evidence type="ECO:0000259" key="5">
    <source>
        <dbReference type="PROSITE" id="PS50111"/>
    </source>
</evidence>
<dbReference type="PROSITE" id="PS50111">
    <property type="entry name" value="CHEMOTAXIS_TRANSDUC_2"/>
    <property type="match status" value="1"/>
</dbReference>
<keyword evidence="4" id="KW-0812">Transmembrane</keyword>
<feature type="domain" description="HAMP" evidence="6">
    <location>
        <begin position="206"/>
        <end position="259"/>
    </location>
</feature>
<dbReference type="AlphaFoldDB" id="A0A1I2THB8"/>
<evidence type="ECO:0000256" key="4">
    <source>
        <dbReference type="SAM" id="Phobius"/>
    </source>
</evidence>
<evidence type="ECO:0000313" key="8">
    <source>
        <dbReference type="Proteomes" id="UP000199229"/>
    </source>
</evidence>
<dbReference type="Gene3D" id="6.10.340.10">
    <property type="match status" value="1"/>
</dbReference>
<evidence type="ECO:0000256" key="1">
    <source>
        <dbReference type="ARBA" id="ARBA00023224"/>
    </source>
</evidence>
<dbReference type="Gene3D" id="1.10.287.950">
    <property type="entry name" value="Methyl-accepting chemotaxis protein"/>
    <property type="match status" value="1"/>
</dbReference>
<dbReference type="PANTHER" id="PTHR32089:SF112">
    <property type="entry name" value="LYSOZYME-LIKE PROTEIN-RELATED"/>
    <property type="match status" value="1"/>
</dbReference>
<evidence type="ECO:0000313" key="7">
    <source>
        <dbReference type="EMBL" id="SFG64268.1"/>
    </source>
</evidence>
<keyword evidence="4" id="KW-0472">Membrane</keyword>
<dbReference type="PROSITE" id="PS50885">
    <property type="entry name" value="HAMP"/>
    <property type="match status" value="1"/>
</dbReference>
<comment type="similarity">
    <text evidence="2">Belongs to the methyl-accepting chemotaxis (MCP) protein family.</text>
</comment>
<dbReference type="InterPro" id="IPR003660">
    <property type="entry name" value="HAMP_dom"/>
</dbReference>
<dbReference type="InterPro" id="IPR004089">
    <property type="entry name" value="MCPsignal_dom"/>
</dbReference>
<dbReference type="RefSeq" id="WP_091970667.1">
    <property type="nucleotide sequence ID" value="NZ_FOPM01000007.1"/>
</dbReference>
<sequence length="556" mass="57081">MRASLKTVLTAIVSLLTLGLGLQGFLAVSQLRNLNDGTVSLAENWLPSVHAVGKVKYTLTRLRLVDSRYVIAKEPVADLERVGEERSAAVSAALKQYEPLVNAPEEAALFRQITEGFARYDATRRAFPAAVRAGDAAKTFTTFDASRPVFNDLMLAIDKAASLNAAGADAAAKQAQTIYERAVALTLAVCAFGVILGLGGILFVLRGVTRPLARITEAMRTIAAGRLATPIPYADSRNEIGSIAASLAVFRDGLVEAEALRAEQRAGEAAAAARRTAMMQDMANAFEGAVSGIVGTVTSAATELQATAQTLSATATQTANQSATVATTASEAATNVTMVATAAEELSASVREIGRQVAGSTTLAQGAVQQADRTASLVETLSQAAARIGDVVALISSIAGQTNLLALNATIEAARAGDAGRGFAVVAAEVKELATQTARATEEISGQIAQIQTATGQAVSAIADITTRIREIDTVTTGIAAAVDEQGGATQEIVRNVAEAAAGTDAVTSHIGGVAETAGETGAAATQVLGAASELSRQSEHLHAEVARFLATVRAA</sequence>